<dbReference type="InterPro" id="IPR017945">
    <property type="entry name" value="DHBP_synth_RibB-like_a/b_dom"/>
</dbReference>
<reference evidence="5" key="1">
    <citation type="submission" date="2021-01" db="EMBL/GenBank/DDBJ databases">
        <authorList>
            <person name="Corre E."/>
            <person name="Pelletier E."/>
            <person name="Niang G."/>
            <person name="Scheremetjew M."/>
            <person name="Finn R."/>
            <person name="Kale V."/>
            <person name="Holt S."/>
            <person name="Cochrane G."/>
            <person name="Meng A."/>
            <person name="Brown T."/>
            <person name="Cohen L."/>
        </authorList>
    </citation>
    <scope>NUCLEOTIDE SEQUENCE</scope>
    <source>
        <strain evidence="5">CCMP3107</strain>
    </source>
</reference>
<dbReference type="EMBL" id="HBIU01028057">
    <property type="protein sequence ID" value="CAE0634221.1"/>
    <property type="molecule type" value="Transcribed_RNA"/>
</dbReference>
<evidence type="ECO:0000256" key="3">
    <source>
        <dbReference type="ARBA" id="ARBA00022619"/>
    </source>
</evidence>
<sequence>MAAEKATPEAIGFIVKHSSGVICVGMEGADLDRLALPPMVAENQDPKGTAFAVTVDAKGPGISTGISAGDRAATFRALAAPATRPADLSRPGHVFPLRARPGGVLRRAGHTEAAVDLCRLAGLRPAGVLCEITTADGLGMARLGDLEAFCARHGLVLTSIQDLISHREELIAAGESPF</sequence>
<evidence type="ECO:0000256" key="4">
    <source>
        <dbReference type="ARBA" id="ARBA00022723"/>
    </source>
</evidence>
<dbReference type="SUPFAM" id="SSF55821">
    <property type="entry name" value="YrdC/RibB"/>
    <property type="match status" value="1"/>
</dbReference>
<dbReference type="EC" id="4.1.99.12" evidence="2"/>
<dbReference type="Pfam" id="PF00926">
    <property type="entry name" value="DHBP_synthase"/>
    <property type="match status" value="1"/>
</dbReference>
<name>A0A7S3XWG0_HETAK</name>
<dbReference type="GO" id="GO:0009231">
    <property type="term" value="P:riboflavin biosynthetic process"/>
    <property type="evidence" value="ECO:0007669"/>
    <property type="project" value="UniProtKB-UniPathway"/>
</dbReference>
<organism evidence="5">
    <name type="scientific">Heterosigma akashiwo</name>
    <name type="common">Chromophytic alga</name>
    <name type="synonym">Heterosigma carterae</name>
    <dbReference type="NCBI Taxonomy" id="2829"/>
    <lineage>
        <taxon>Eukaryota</taxon>
        <taxon>Sar</taxon>
        <taxon>Stramenopiles</taxon>
        <taxon>Ochrophyta</taxon>
        <taxon>Raphidophyceae</taxon>
        <taxon>Chattonellales</taxon>
        <taxon>Chattonellaceae</taxon>
        <taxon>Heterosigma</taxon>
    </lineage>
</organism>
<protein>
    <recommendedName>
        <fullName evidence="2">3,4-dihydroxy-2-butanone-4-phosphate synthase</fullName>
        <ecNumber evidence="2">4.1.99.12</ecNumber>
    </recommendedName>
</protein>
<gene>
    <name evidence="5" type="ORF">HAKA00212_LOCUS12937</name>
</gene>
<dbReference type="GO" id="GO:0003935">
    <property type="term" value="F:GTP cyclohydrolase II activity"/>
    <property type="evidence" value="ECO:0007669"/>
    <property type="project" value="TreeGrafter"/>
</dbReference>
<dbReference type="PANTHER" id="PTHR21327">
    <property type="entry name" value="GTP CYCLOHYDROLASE II-RELATED"/>
    <property type="match status" value="1"/>
</dbReference>
<evidence type="ECO:0000313" key="5">
    <source>
        <dbReference type="EMBL" id="CAE0634221.1"/>
    </source>
</evidence>
<comment type="pathway">
    <text evidence="1">Cofactor biosynthesis; riboflavin biosynthesis; 2-hydroxy-3-oxobutyl phosphate from D-ribulose 5-phosphate: step 1/1.</text>
</comment>
<dbReference type="GO" id="GO:0005829">
    <property type="term" value="C:cytosol"/>
    <property type="evidence" value="ECO:0007669"/>
    <property type="project" value="TreeGrafter"/>
</dbReference>
<dbReference type="GO" id="GO:0008686">
    <property type="term" value="F:3,4-dihydroxy-2-butanone-4-phosphate synthase activity"/>
    <property type="evidence" value="ECO:0007669"/>
    <property type="project" value="UniProtKB-EC"/>
</dbReference>
<dbReference type="UniPathway" id="UPA00275"/>
<dbReference type="GO" id="GO:0046872">
    <property type="term" value="F:metal ion binding"/>
    <property type="evidence" value="ECO:0007669"/>
    <property type="project" value="UniProtKB-KW"/>
</dbReference>
<accession>A0A7S3XWG0</accession>
<keyword evidence="4" id="KW-0479">Metal-binding</keyword>
<evidence type="ECO:0000256" key="2">
    <source>
        <dbReference type="ARBA" id="ARBA00012153"/>
    </source>
</evidence>
<evidence type="ECO:0000256" key="1">
    <source>
        <dbReference type="ARBA" id="ARBA00004904"/>
    </source>
</evidence>
<dbReference type="AlphaFoldDB" id="A0A7S3XWG0"/>
<dbReference type="PANTHER" id="PTHR21327:SF18">
    <property type="entry name" value="3,4-DIHYDROXY-2-BUTANONE 4-PHOSPHATE SYNTHASE"/>
    <property type="match status" value="1"/>
</dbReference>
<proteinExistence type="predicted"/>
<dbReference type="InterPro" id="IPR000422">
    <property type="entry name" value="DHBP_synthase_RibB"/>
</dbReference>
<dbReference type="Gene3D" id="3.90.870.10">
    <property type="entry name" value="DHBP synthase"/>
    <property type="match status" value="1"/>
</dbReference>
<keyword evidence="3" id="KW-0686">Riboflavin biosynthesis</keyword>